<evidence type="ECO:0000313" key="4">
    <source>
        <dbReference type="EMBL" id="GIF23464.1"/>
    </source>
</evidence>
<evidence type="ECO:0000259" key="3">
    <source>
        <dbReference type="Pfam" id="PF13472"/>
    </source>
</evidence>
<protein>
    <recommendedName>
        <fullName evidence="3">SGNH hydrolase-type esterase domain-containing protein</fullName>
    </recommendedName>
</protein>
<reference evidence="4" key="1">
    <citation type="submission" date="2021-01" db="EMBL/GenBank/DDBJ databases">
        <title>Whole genome shotgun sequence of Actinoplanes tereljensis NBRC 105297.</title>
        <authorList>
            <person name="Komaki H."/>
            <person name="Tamura T."/>
        </authorList>
    </citation>
    <scope>NUCLEOTIDE SEQUENCE</scope>
    <source>
        <strain evidence="4">NBRC 105297</strain>
    </source>
</reference>
<proteinExistence type="inferred from homology"/>
<dbReference type="CDD" id="cd01821">
    <property type="entry name" value="Rhamnogalacturan_acetylesterase_like"/>
    <property type="match status" value="1"/>
</dbReference>
<dbReference type="Pfam" id="PF13472">
    <property type="entry name" value="Lipase_GDSL_2"/>
    <property type="match status" value="1"/>
</dbReference>
<dbReference type="InterPro" id="IPR013830">
    <property type="entry name" value="SGNH_hydro"/>
</dbReference>
<keyword evidence="2" id="KW-0378">Hydrolase</keyword>
<dbReference type="Proteomes" id="UP000623608">
    <property type="component" value="Unassembled WGS sequence"/>
</dbReference>
<dbReference type="InterPro" id="IPR037459">
    <property type="entry name" value="RhgT-like"/>
</dbReference>
<dbReference type="PANTHER" id="PTHR43695">
    <property type="entry name" value="PUTATIVE (AFU_ORTHOLOGUE AFUA_2G17250)-RELATED"/>
    <property type="match status" value="1"/>
</dbReference>
<comment type="similarity">
    <text evidence="1">Belongs to the 'GDSL' lipolytic enzyme family.</text>
</comment>
<keyword evidence="5" id="KW-1185">Reference proteome</keyword>
<organism evidence="4 5">
    <name type="scientific">Paractinoplanes tereljensis</name>
    <dbReference type="NCBI Taxonomy" id="571912"/>
    <lineage>
        <taxon>Bacteria</taxon>
        <taxon>Bacillati</taxon>
        <taxon>Actinomycetota</taxon>
        <taxon>Actinomycetes</taxon>
        <taxon>Micromonosporales</taxon>
        <taxon>Micromonosporaceae</taxon>
        <taxon>Paractinoplanes</taxon>
    </lineage>
</organism>
<dbReference type="AlphaFoldDB" id="A0A919TVL5"/>
<name>A0A919TVL5_9ACTN</name>
<dbReference type="EMBL" id="BOMY01000041">
    <property type="protein sequence ID" value="GIF23464.1"/>
    <property type="molecule type" value="Genomic_DNA"/>
</dbReference>
<dbReference type="GO" id="GO:0016787">
    <property type="term" value="F:hydrolase activity"/>
    <property type="evidence" value="ECO:0007669"/>
    <property type="project" value="UniProtKB-KW"/>
</dbReference>
<dbReference type="InterPro" id="IPR036514">
    <property type="entry name" value="SGNH_hydro_sf"/>
</dbReference>
<dbReference type="SUPFAM" id="SSF52266">
    <property type="entry name" value="SGNH hydrolase"/>
    <property type="match status" value="1"/>
</dbReference>
<gene>
    <name evidence="4" type="ORF">Ate02nite_61940</name>
</gene>
<dbReference type="RefSeq" id="WP_203811366.1">
    <property type="nucleotide sequence ID" value="NZ_BOMY01000041.1"/>
</dbReference>
<evidence type="ECO:0000313" key="5">
    <source>
        <dbReference type="Proteomes" id="UP000623608"/>
    </source>
</evidence>
<accession>A0A919TVL5</accession>
<feature type="domain" description="SGNH hydrolase-type esterase" evidence="3">
    <location>
        <begin position="7"/>
        <end position="162"/>
    </location>
</feature>
<dbReference type="Gene3D" id="3.40.50.1110">
    <property type="entry name" value="SGNH hydrolase"/>
    <property type="match status" value="1"/>
</dbReference>
<evidence type="ECO:0000256" key="1">
    <source>
        <dbReference type="ARBA" id="ARBA00008668"/>
    </source>
</evidence>
<sequence>MTVYIAGDSTAATYTAEAAPQSGWGQVLGELIDAEVENVARPGASSKSFIGLGLLDEILGRITAGDCLVISFGHNDAKAEDPARYTEPATTYPEHLARYVDQARARGASPVLITPVERRHFDTAGTIEPSHGKYPAAMIGLAADRSVPLFDLTAASTRLWNAEGPAGTRKYFLHVPASTYPRYPDGIEDNTHFVDNGARAVAGLVAPFLDSQVRRTREWRA</sequence>
<evidence type="ECO:0000256" key="2">
    <source>
        <dbReference type="ARBA" id="ARBA00022801"/>
    </source>
</evidence>
<dbReference type="PANTHER" id="PTHR43695:SF1">
    <property type="entry name" value="RHAMNOGALACTURONAN ACETYLESTERASE"/>
    <property type="match status" value="1"/>
</dbReference>
<comment type="caution">
    <text evidence="4">The sequence shown here is derived from an EMBL/GenBank/DDBJ whole genome shotgun (WGS) entry which is preliminary data.</text>
</comment>